<dbReference type="EMBL" id="JAYKXP010000059">
    <property type="protein sequence ID" value="KAK7033911.1"/>
    <property type="molecule type" value="Genomic_DNA"/>
</dbReference>
<dbReference type="Proteomes" id="UP001383192">
    <property type="component" value="Unassembled WGS sequence"/>
</dbReference>
<reference evidence="1 2" key="1">
    <citation type="submission" date="2024-01" db="EMBL/GenBank/DDBJ databases">
        <title>A draft genome for a cacao thread blight-causing isolate of Paramarasmius palmivorus.</title>
        <authorList>
            <person name="Baruah I.K."/>
            <person name="Bukari Y."/>
            <person name="Amoako-Attah I."/>
            <person name="Meinhardt L.W."/>
            <person name="Bailey B.A."/>
            <person name="Cohen S.P."/>
        </authorList>
    </citation>
    <scope>NUCLEOTIDE SEQUENCE [LARGE SCALE GENOMIC DNA]</scope>
    <source>
        <strain evidence="1 2">GH-12</strain>
    </source>
</reference>
<evidence type="ECO:0000313" key="1">
    <source>
        <dbReference type="EMBL" id="KAK7033911.1"/>
    </source>
</evidence>
<gene>
    <name evidence="1" type="ORF">VNI00_012535</name>
</gene>
<sequence length="489" mass="55799">MASIIQGSSNFTINGGQFTVVHGSQHVTVHKSASRVVEPVYGQEMRPTRWDDYRLIRTGSVYVTKAIGETTVKKPETVSDREEFGAWSDVDACRHISHVCRVPGEDRETEFLHVSYEGADAFKAFILDFDRFSSVKKPHVAQLFGYNDNERGMPALLFYDALIPLGHILVMGDRLSPILYPYFANQLYKMKRVTSIGTPALGVLWVDPGTGALREGPYVEIPSFSNWIMDSFGEKMLSNNHFPPLSIQTYSNNDVVFDYLKKILTPRTILRGLCWSFHRTWQHFTNEQALYMLPSLPGAIYNRRTRDLLARWAGAKERWFYKLWRVFGFPDTVRDSQVGMADGTSREEHSIAQESPDLPREVFLFILPVPRPSDGTAAWKSWMDSEKYFWSFNSFGRGTESNATQAFTRLPSFECTISIRHDYWNYGHYDAMRMLHEAEGFRPTTTDLARSVGLPLLEAVRDDDWFEGLQGTSSRTMVQHGGQSKAQGM</sequence>
<keyword evidence="2" id="KW-1185">Reference proteome</keyword>
<accession>A0AAW0C431</accession>
<organism evidence="1 2">
    <name type="scientific">Paramarasmius palmivorus</name>
    <dbReference type="NCBI Taxonomy" id="297713"/>
    <lineage>
        <taxon>Eukaryota</taxon>
        <taxon>Fungi</taxon>
        <taxon>Dikarya</taxon>
        <taxon>Basidiomycota</taxon>
        <taxon>Agaricomycotina</taxon>
        <taxon>Agaricomycetes</taxon>
        <taxon>Agaricomycetidae</taxon>
        <taxon>Agaricales</taxon>
        <taxon>Marasmiineae</taxon>
        <taxon>Marasmiaceae</taxon>
        <taxon>Paramarasmius</taxon>
    </lineage>
</organism>
<evidence type="ECO:0000313" key="2">
    <source>
        <dbReference type="Proteomes" id="UP001383192"/>
    </source>
</evidence>
<protein>
    <submittedName>
        <fullName evidence="1">Uncharacterized protein</fullName>
    </submittedName>
</protein>
<dbReference type="AlphaFoldDB" id="A0AAW0C431"/>
<proteinExistence type="predicted"/>
<comment type="caution">
    <text evidence="1">The sequence shown here is derived from an EMBL/GenBank/DDBJ whole genome shotgun (WGS) entry which is preliminary data.</text>
</comment>
<name>A0AAW0C431_9AGAR</name>